<dbReference type="AlphaFoldDB" id="A0AAD1T6I6"/>
<dbReference type="GO" id="GO:0005886">
    <property type="term" value="C:plasma membrane"/>
    <property type="evidence" value="ECO:0007669"/>
    <property type="project" value="UniProtKB-SubCell"/>
</dbReference>
<reference evidence="8" key="1">
    <citation type="submission" date="2022-03" db="EMBL/GenBank/DDBJ databases">
        <authorList>
            <person name="Alioto T."/>
            <person name="Alioto T."/>
            <person name="Gomez Garrido J."/>
        </authorList>
    </citation>
    <scope>NUCLEOTIDE SEQUENCE</scope>
</reference>
<keyword evidence="3 6" id="KW-0732">Signal</keyword>
<evidence type="ECO:0000256" key="2">
    <source>
        <dbReference type="ARBA" id="ARBA00022475"/>
    </source>
</evidence>
<feature type="domain" description="UPAR/Ly6" evidence="7">
    <location>
        <begin position="23"/>
        <end position="107"/>
    </location>
</feature>
<evidence type="ECO:0000256" key="5">
    <source>
        <dbReference type="ARBA" id="ARBA00023180"/>
    </source>
</evidence>
<dbReference type="InterPro" id="IPR016054">
    <property type="entry name" value="LY6_UPA_recep-like"/>
</dbReference>
<dbReference type="Gene3D" id="2.10.60.10">
    <property type="entry name" value="CD59"/>
    <property type="match status" value="1"/>
</dbReference>
<keyword evidence="9" id="KW-1185">Reference proteome</keyword>
<comment type="subcellular location">
    <subcellularLocation>
        <location evidence="1">Cell membrane</location>
    </subcellularLocation>
</comment>
<dbReference type="Proteomes" id="UP001295444">
    <property type="component" value="Chromosome 10"/>
</dbReference>
<feature type="signal peptide" evidence="6">
    <location>
        <begin position="1"/>
        <end position="22"/>
    </location>
</feature>
<dbReference type="InterPro" id="IPR035076">
    <property type="entry name" value="Toxin/TOLIP"/>
</dbReference>
<organism evidence="8 9">
    <name type="scientific">Pelobates cultripes</name>
    <name type="common">Western spadefoot toad</name>
    <dbReference type="NCBI Taxonomy" id="61616"/>
    <lineage>
        <taxon>Eukaryota</taxon>
        <taxon>Metazoa</taxon>
        <taxon>Chordata</taxon>
        <taxon>Craniata</taxon>
        <taxon>Vertebrata</taxon>
        <taxon>Euteleostomi</taxon>
        <taxon>Amphibia</taxon>
        <taxon>Batrachia</taxon>
        <taxon>Anura</taxon>
        <taxon>Pelobatoidea</taxon>
        <taxon>Pelobatidae</taxon>
        <taxon>Pelobates</taxon>
    </lineage>
</organism>
<dbReference type="SMART" id="SM00134">
    <property type="entry name" value="LU"/>
    <property type="match status" value="1"/>
</dbReference>
<gene>
    <name evidence="8" type="ORF">PECUL_23A040355</name>
</gene>
<dbReference type="Pfam" id="PF00087">
    <property type="entry name" value="Toxin_TOLIP"/>
    <property type="match status" value="1"/>
</dbReference>
<dbReference type="InterPro" id="IPR051110">
    <property type="entry name" value="Ly-6/neurotoxin-like_GPI-ap"/>
</dbReference>
<proteinExistence type="predicted"/>
<sequence>MKIYIVASVFLFVLCSLQYVTSLQCFACKEMKNNTECNQQPMETCIPNFPMCLTKINTVFGHKQISKRCANTSECEGFEYNVGMASKDINCCTTDMCNSYGGQSSIQGSRMLAAAAFLVICVLKSIL</sequence>
<dbReference type="PANTHER" id="PTHR16983">
    <property type="entry name" value="UPAR/LY6 DOMAIN-CONTAINING PROTEIN"/>
    <property type="match status" value="1"/>
</dbReference>
<protein>
    <recommendedName>
        <fullName evidence="7">UPAR/Ly6 domain-containing protein</fullName>
    </recommendedName>
</protein>
<evidence type="ECO:0000256" key="6">
    <source>
        <dbReference type="SAM" id="SignalP"/>
    </source>
</evidence>
<accession>A0AAD1T6I6</accession>
<evidence type="ECO:0000256" key="1">
    <source>
        <dbReference type="ARBA" id="ARBA00004236"/>
    </source>
</evidence>
<evidence type="ECO:0000256" key="3">
    <source>
        <dbReference type="ARBA" id="ARBA00022729"/>
    </source>
</evidence>
<dbReference type="EMBL" id="OW240921">
    <property type="protein sequence ID" value="CAH2320156.1"/>
    <property type="molecule type" value="Genomic_DNA"/>
</dbReference>
<evidence type="ECO:0000313" key="9">
    <source>
        <dbReference type="Proteomes" id="UP001295444"/>
    </source>
</evidence>
<dbReference type="PANTHER" id="PTHR16983:SF10">
    <property type="entry name" value="PROTEIN QUIVER"/>
    <property type="match status" value="1"/>
</dbReference>
<evidence type="ECO:0000259" key="7">
    <source>
        <dbReference type="SMART" id="SM00134"/>
    </source>
</evidence>
<evidence type="ECO:0000256" key="4">
    <source>
        <dbReference type="ARBA" id="ARBA00023136"/>
    </source>
</evidence>
<keyword evidence="2" id="KW-1003">Cell membrane</keyword>
<keyword evidence="5" id="KW-0325">Glycoprotein</keyword>
<name>A0AAD1T6I6_PELCU</name>
<dbReference type="SUPFAM" id="SSF57302">
    <property type="entry name" value="Snake toxin-like"/>
    <property type="match status" value="1"/>
</dbReference>
<feature type="chain" id="PRO_5042247545" description="UPAR/Ly6 domain-containing protein" evidence="6">
    <location>
        <begin position="23"/>
        <end position="127"/>
    </location>
</feature>
<evidence type="ECO:0000313" key="8">
    <source>
        <dbReference type="EMBL" id="CAH2320156.1"/>
    </source>
</evidence>
<dbReference type="InterPro" id="IPR045860">
    <property type="entry name" value="Snake_toxin-like_sf"/>
</dbReference>
<keyword evidence="4" id="KW-0472">Membrane</keyword>